<dbReference type="AlphaFoldDB" id="A0A839ER95"/>
<organism evidence="1 2">
    <name type="scientific">Dokdonella fugitiva</name>
    <dbReference type="NCBI Taxonomy" id="328517"/>
    <lineage>
        <taxon>Bacteria</taxon>
        <taxon>Pseudomonadati</taxon>
        <taxon>Pseudomonadota</taxon>
        <taxon>Gammaproteobacteria</taxon>
        <taxon>Lysobacterales</taxon>
        <taxon>Rhodanobacteraceae</taxon>
        <taxon>Dokdonella</taxon>
    </lineage>
</organism>
<dbReference type="RefSeq" id="WP_182529926.1">
    <property type="nucleotide sequence ID" value="NZ_JACGXL010000001.1"/>
</dbReference>
<keyword evidence="2" id="KW-1185">Reference proteome</keyword>
<evidence type="ECO:0000313" key="2">
    <source>
        <dbReference type="Proteomes" id="UP000550401"/>
    </source>
</evidence>
<comment type="caution">
    <text evidence="1">The sequence shown here is derived from an EMBL/GenBank/DDBJ whole genome shotgun (WGS) entry which is preliminary data.</text>
</comment>
<name>A0A839ER95_9GAMM</name>
<accession>A0A839ER95</accession>
<sequence>MTHVFATRRLRLSRLARLRAVRVLACLLAISLALGGYLAAATPLHAAMAAAVSTHAGEGCGHDGTTMPAKHGPGSDGCCRVACACAFAHAVGAVAPLACARSELASASPMVLPGARAPGRVNPPPLRPPIA</sequence>
<gene>
    <name evidence="1" type="ORF">FHW12_001078</name>
</gene>
<proteinExistence type="predicted"/>
<dbReference type="Proteomes" id="UP000550401">
    <property type="component" value="Unassembled WGS sequence"/>
</dbReference>
<reference evidence="1 2" key="1">
    <citation type="submission" date="2020-07" db="EMBL/GenBank/DDBJ databases">
        <title>Genomic Encyclopedia of Type Strains, Phase IV (KMG-V): Genome sequencing to study the core and pangenomes of soil and plant-associated prokaryotes.</title>
        <authorList>
            <person name="Whitman W."/>
        </authorList>
    </citation>
    <scope>NUCLEOTIDE SEQUENCE [LARGE SCALE GENOMIC DNA]</scope>
    <source>
        <strain evidence="1 2">RH2WT43</strain>
    </source>
</reference>
<protein>
    <submittedName>
        <fullName evidence="1">Uncharacterized protein</fullName>
    </submittedName>
</protein>
<dbReference type="EMBL" id="JACGXL010000001">
    <property type="protein sequence ID" value="MBA8886887.1"/>
    <property type="molecule type" value="Genomic_DNA"/>
</dbReference>
<evidence type="ECO:0000313" key="1">
    <source>
        <dbReference type="EMBL" id="MBA8886887.1"/>
    </source>
</evidence>